<dbReference type="GO" id="GO:0005886">
    <property type="term" value="C:plasma membrane"/>
    <property type="evidence" value="ECO:0007669"/>
    <property type="project" value="UniProtKB-SubCell"/>
</dbReference>
<dbReference type="AlphaFoldDB" id="A0A4V1BMF6"/>
<feature type="region of interest" description="Disordered" evidence="6">
    <location>
        <begin position="167"/>
        <end position="188"/>
    </location>
</feature>
<feature type="transmembrane region" description="Helical" evidence="7">
    <location>
        <begin position="227"/>
        <end position="245"/>
    </location>
</feature>
<keyword evidence="4 7" id="KW-1133">Transmembrane helix</keyword>
<reference evidence="10 11" key="1">
    <citation type="submission" date="2019-03" db="EMBL/GenBank/DDBJ databases">
        <title>Three New Species of Nocardioides, Nocardioides euryhalodurans sp. nov., Nocardioides seonyuensis sp. nov. and Nocardioides eburneoflavus sp. nov. Iolated from Soil.</title>
        <authorList>
            <person name="Roh S.G."/>
            <person name="Lee C."/>
            <person name="Kim M.-K."/>
            <person name="Kim S.B."/>
        </authorList>
    </citation>
    <scope>NUCLEOTIDE SEQUENCE [LARGE SCALE GENOMIC DNA]</scope>
    <source>
        <strain evidence="10 11">MMS17-SY207-3</strain>
    </source>
</reference>
<evidence type="ECO:0000256" key="5">
    <source>
        <dbReference type="ARBA" id="ARBA00023136"/>
    </source>
</evidence>
<organism evidence="10 11">
    <name type="scientific">Nocardioides seonyuensis</name>
    <dbReference type="NCBI Taxonomy" id="2518371"/>
    <lineage>
        <taxon>Bacteria</taxon>
        <taxon>Bacillati</taxon>
        <taxon>Actinomycetota</taxon>
        <taxon>Actinomycetes</taxon>
        <taxon>Propionibacteriales</taxon>
        <taxon>Nocardioidaceae</taxon>
        <taxon>Nocardioides</taxon>
    </lineage>
</organism>
<proteinExistence type="predicted"/>
<dbReference type="InterPro" id="IPR024425">
    <property type="entry name" value="LiaF-like_C"/>
</dbReference>
<dbReference type="PANTHER" id="PTHR33885">
    <property type="entry name" value="PHAGE SHOCK PROTEIN C"/>
    <property type="match status" value="1"/>
</dbReference>
<keyword evidence="2" id="KW-1003">Cell membrane</keyword>
<feature type="transmembrane region" description="Helical" evidence="7">
    <location>
        <begin position="69"/>
        <end position="94"/>
    </location>
</feature>
<keyword evidence="5 7" id="KW-0472">Membrane</keyword>
<evidence type="ECO:0000313" key="11">
    <source>
        <dbReference type="Proteomes" id="UP000294853"/>
    </source>
</evidence>
<dbReference type="Pfam" id="PF04024">
    <property type="entry name" value="PspC"/>
    <property type="match status" value="1"/>
</dbReference>
<feature type="transmembrane region" description="Helical" evidence="7">
    <location>
        <begin position="114"/>
        <end position="130"/>
    </location>
</feature>
<comment type="subcellular location">
    <subcellularLocation>
        <location evidence="1">Cell membrane</location>
        <topology evidence="1">Single-pass membrane protein</topology>
    </subcellularLocation>
</comment>
<dbReference type="InterPro" id="IPR007168">
    <property type="entry name" value="Phageshock_PspC_N"/>
</dbReference>
<feature type="region of interest" description="Disordered" evidence="6">
    <location>
        <begin position="1"/>
        <end position="41"/>
    </location>
</feature>
<evidence type="ECO:0000256" key="2">
    <source>
        <dbReference type="ARBA" id="ARBA00022475"/>
    </source>
</evidence>
<protein>
    <submittedName>
        <fullName evidence="10">PspC domain-containing protein</fullName>
    </submittedName>
</protein>
<evidence type="ECO:0000259" key="9">
    <source>
        <dbReference type="Pfam" id="PF09922"/>
    </source>
</evidence>
<dbReference type="EMBL" id="CP038436">
    <property type="protein sequence ID" value="QBX56202.1"/>
    <property type="molecule type" value="Genomic_DNA"/>
</dbReference>
<evidence type="ECO:0000256" key="1">
    <source>
        <dbReference type="ARBA" id="ARBA00004162"/>
    </source>
</evidence>
<feature type="transmembrane region" description="Helical" evidence="7">
    <location>
        <begin position="197"/>
        <end position="221"/>
    </location>
</feature>
<dbReference type="OrthoDB" id="7359894at2"/>
<evidence type="ECO:0000256" key="7">
    <source>
        <dbReference type="SAM" id="Phobius"/>
    </source>
</evidence>
<evidence type="ECO:0000256" key="3">
    <source>
        <dbReference type="ARBA" id="ARBA00022692"/>
    </source>
</evidence>
<accession>A0A4V1BMF6</accession>
<feature type="domain" description="Cell wall-active antibiotics response LiaF-like C-terminal" evidence="9">
    <location>
        <begin position="293"/>
        <end position="384"/>
    </location>
</feature>
<evidence type="ECO:0000256" key="4">
    <source>
        <dbReference type="ARBA" id="ARBA00022989"/>
    </source>
</evidence>
<feature type="transmembrane region" description="Helical" evidence="7">
    <location>
        <begin position="252"/>
        <end position="270"/>
    </location>
</feature>
<keyword evidence="3 7" id="KW-0812">Transmembrane</keyword>
<dbReference type="Pfam" id="PF09922">
    <property type="entry name" value="LiaF-like_C"/>
    <property type="match status" value="1"/>
</dbReference>
<dbReference type="Proteomes" id="UP000294853">
    <property type="component" value="Chromosome"/>
</dbReference>
<sequence>MVAAAASDHSGAMTQHSETSRGDHPSADTGPRVTRDDVKDVGRLRRTTNDRQIAGVAGGLARHLDIDPIIVRVGLVVAVLFGGAGLLLYAAAWVLVPEEGSQGQPLGLDERSRVFALMGAGVLAVLAAIGDWAGAFWFPWPFAVLALVVLWFVSRGSSALTPYDGVEQQPWPESQSVDPAVYARPPRPGNPRRRGPVLFWFTLALIALAEGLLGVVDLAGADVVPSAYPALALAVTTAMLLLGSFWGRAGGLVLIGIVAALATVLTSLSGNMSDDIRVHTPTTAVAVQDAYDLGAGEMLVDLSQVEDPNNLDGRDISIDVVAGRVEVIVPEGVDVSVTTNVLGGEVRVFDQRQDGGDVKLSGFVDGGPEAPDLAIDVEAVFGEILVRTP</sequence>
<name>A0A4V1BMF6_9ACTN</name>
<gene>
    <name evidence="10" type="ORF">EXE58_12470</name>
</gene>
<keyword evidence="11" id="KW-1185">Reference proteome</keyword>
<evidence type="ECO:0000256" key="6">
    <source>
        <dbReference type="SAM" id="MobiDB-lite"/>
    </source>
</evidence>
<evidence type="ECO:0000259" key="8">
    <source>
        <dbReference type="Pfam" id="PF04024"/>
    </source>
</evidence>
<feature type="transmembrane region" description="Helical" evidence="7">
    <location>
        <begin position="136"/>
        <end position="153"/>
    </location>
</feature>
<dbReference type="InterPro" id="IPR052027">
    <property type="entry name" value="PspC"/>
</dbReference>
<dbReference type="KEGG" id="nsn:EXE58_12470"/>
<dbReference type="PANTHER" id="PTHR33885:SF3">
    <property type="entry name" value="PHAGE SHOCK PROTEIN C"/>
    <property type="match status" value="1"/>
</dbReference>
<evidence type="ECO:0000313" key="10">
    <source>
        <dbReference type="EMBL" id="QBX56202.1"/>
    </source>
</evidence>
<feature type="domain" description="Phage shock protein PspC N-terminal" evidence="8">
    <location>
        <begin position="43"/>
        <end position="99"/>
    </location>
</feature>